<evidence type="ECO:0008006" key="4">
    <source>
        <dbReference type="Google" id="ProtNLM"/>
    </source>
</evidence>
<reference evidence="2 3" key="1">
    <citation type="submission" date="2014-09" db="EMBL/GenBank/DDBJ databases">
        <title>Complete genome sequence of Endomicrobium proavitum.</title>
        <authorList>
            <person name="Zheng H."/>
        </authorList>
    </citation>
    <scope>NUCLEOTIDE SEQUENCE [LARGE SCALE GENOMIC DNA]</scope>
    <source>
        <strain evidence="2 3">Rsa215</strain>
    </source>
</reference>
<protein>
    <recommendedName>
        <fullName evidence="4">PorV/PorQ family protein</fullName>
    </recommendedName>
</protein>
<keyword evidence="3" id="KW-1185">Reference proteome</keyword>
<keyword evidence="1" id="KW-0732">Signal</keyword>
<evidence type="ECO:0000313" key="3">
    <source>
        <dbReference type="Proteomes" id="UP000035337"/>
    </source>
</evidence>
<organism evidence="2 3">
    <name type="scientific">Endomicrobium proavitum</name>
    <dbReference type="NCBI Taxonomy" id="1408281"/>
    <lineage>
        <taxon>Bacteria</taxon>
        <taxon>Pseudomonadati</taxon>
        <taxon>Elusimicrobiota</taxon>
        <taxon>Endomicrobiia</taxon>
        <taxon>Endomicrobiales</taxon>
        <taxon>Endomicrobiaceae</taxon>
        <taxon>Endomicrobium</taxon>
    </lineage>
</organism>
<gene>
    <name evidence="2" type="ORF">Epro_0460</name>
</gene>
<feature type="chain" id="PRO_5005186066" description="PorV/PorQ family protein" evidence="1">
    <location>
        <begin position="24"/>
        <end position="327"/>
    </location>
</feature>
<dbReference type="EMBL" id="CP009498">
    <property type="protein sequence ID" value="AKL97839.1"/>
    <property type="molecule type" value="Genomic_DNA"/>
</dbReference>
<evidence type="ECO:0000256" key="1">
    <source>
        <dbReference type="SAM" id="SignalP"/>
    </source>
</evidence>
<dbReference type="AlphaFoldDB" id="A0A0G3WK07"/>
<sequence length="327" mass="35499">MNIAHILVVFFLLSAFTVCNVFAKSAPVSANSYDGFAPSARTMAMGSAGAGLLSADKDSFYYNPANLANFQGSFLNANAVFSIKSNANSNDVAINNPSGQGLTSAFLVKDSGSFFWESLSDNSVIFDANSHAEISISRIGVSFAKQGSAGASQAISLSYLYGKIGYAYLDPLTGQNADIISGNGFSIDYSLLFNLSKNINLGINLKNIVAFMFWNDYGYQQQPFTIRAGLGYNLKGLSMALDWDKKYYRSGNLEKNALHFGIEQYLTNFLCVRAGIENNFDFLAENAKYSLGLGFKIKNIEISCAALQQKISKQDFYKAAVSVRAVI</sequence>
<dbReference type="KEGG" id="epo:Epro_0460"/>
<name>A0A0G3WK07_9BACT</name>
<accession>A0A0G3WK07</accession>
<dbReference type="SUPFAM" id="SSF56935">
    <property type="entry name" value="Porins"/>
    <property type="match status" value="1"/>
</dbReference>
<dbReference type="Proteomes" id="UP000035337">
    <property type="component" value="Chromosome"/>
</dbReference>
<dbReference type="Gene3D" id="2.40.160.60">
    <property type="entry name" value="Outer membrane protein transport protein (OMPP1/FadL/TodX)"/>
    <property type="match status" value="1"/>
</dbReference>
<evidence type="ECO:0000313" key="2">
    <source>
        <dbReference type="EMBL" id="AKL97839.1"/>
    </source>
</evidence>
<dbReference type="STRING" id="1408281.Epro_0460"/>
<feature type="signal peptide" evidence="1">
    <location>
        <begin position="1"/>
        <end position="23"/>
    </location>
</feature>
<proteinExistence type="predicted"/>
<dbReference type="RefSeq" id="WP_052570234.1">
    <property type="nucleotide sequence ID" value="NZ_CP009498.1"/>
</dbReference>